<evidence type="ECO:0000256" key="4">
    <source>
        <dbReference type="ARBA" id="ARBA00022840"/>
    </source>
</evidence>
<accession>B6AHJ9</accession>
<dbReference type="InterPro" id="IPR023457">
    <property type="entry name" value="Met-tRNA_synth_2"/>
</dbReference>
<reference evidence="10" key="1">
    <citation type="submission" date="2008-06" db="EMBL/GenBank/DDBJ databases">
        <authorList>
            <person name="Lorenzi H."/>
            <person name="Inman J."/>
            <person name="Miller J."/>
            <person name="Schobel S."/>
            <person name="Amedeo P."/>
            <person name="Caler E.V."/>
            <person name="da Silva J."/>
        </authorList>
    </citation>
    <scope>NUCLEOTIDE SEQUENCE [LARGE SCALE GENOMIC DNA]</scope>
    <source>
        <strain evidence="10">RN66</strain>
    </source>
</reference>
<organism evidence="10 11">
    <name type="scientific">Cryptosporidium muris (strain RN66)</name>
    <dbReference type="NCBI Taxonomy" id="441375"/>
    <lineage>
        <taxon>Eukaryota</taxon>
        <taxon>Sar</taxon>
        <taxon>Alveolata</taxon>
        <taxon>Apicomplexa</taxon>
        <taxon>Conoidasida</taxon>
        <taxon>Coccidia</taxon>
        <taxon>Eucoccidiorida</taxon>
        <taxon>Eimeriorina</taxon>
        <taxon>Cryptosporidiidae</taxon>
        <taxon>Cryptosporidium</taxon>
    </lineage>
</organism>
<dbReference type="InterPro" id="IPR009080">
    <property type="entry name" value="tRNAsynth_Ia_anticodon-bd"/>
</dbReference>
<keyword evidence="6 7" id="KW-0030">Aminoacyl-tRNA synthetase</keyword>
<evidence type="ECO:0000256" key="3">
    <source>
        <dbReference type="ARBA" id="ARBA00022741"/>
    </source>
</evidence>
<dbReference type="Gene3D" id="2.170.220.10">
    <property type="match status" value="1"/>
</dbReference>
<dbReference type="PANTHER" id="PTHR43326:SF2">
    <property type="entry name" value="METHIONINE--TRNA LIGASE"/>
    <property type="match status" value="1"/>
</dbReference>
<dbReference type="InterPro" id="IPR041872">
    <property type="entry name" value="Anticodon_Met"/>
</dbReference>
<dbReference type="Pfam" id="PF09334">
    <property type="entry name" value="tRNA-synt_1g"/>
    <property type="match status" value="2"/>
</dbReference>
<comment type="similarity">
    <text evidence="7">Belongs to the class-I aminoacyl-tRNA synthetase family.</text>
</comment>
<dbReference type="Gene3D" id="3.40.50.620">
    <property type="entry name" value="HUPs"/>
    <property type="match status" value="1"/>
</dbReference>
<evidence type="ECO:0000256" key="7">
    <source>
        <dbReference type="RuleBase" id="RU363039"/>
    </source>
</evidence>
<keyword evidence="2 7" id="KW-0436">Ligase</keyword>
<keyword evidence="5 7" id="KW-0648">Protein biosynthesis</keyword>
<dbReference type="OMA" id="VIWPCIL"/>
<feature type="domain" description="Methionyl-tRNA synthetase anticodon-binding" evidence="9">
    <location>
        <begin position="449"/>
        <end position="540"/>
    </location>
</feature>
<keyword evidence="3 7" id="KW-0547">Nucleotide-binding</keyword>
<dbReference type="GO" id="GO:0006431">
    <property type="term" value="P:methionyl-tRNA aminoacylation"/>
    <property type="evidence" value="ECO:0007669"/>
    <property type="project" value="InterPro"/>
</dbReference>
<evidence type="ECO:0000256" key="2">
    <source>
        <dbReference type="ARBA" id="ARBA00022598"/>
    </source>
</evidence>
<dbReference type="eggNOG" id="KOG0436">
    <property type="taxonomic scope" value="Eukaryota"/>
</dbReference>
<dbReference type="InterPro" id="IPR033911">
    <property type="entry name" value="MetRS_core"/>
</dbReference>
<dbReference type="SUPFAM" id="SSF47323">
    <property type="entry name" value="Anticodon-binding domain of a subclass of class I aminoacyl-tRNA synthetases"/>
    <property type="match status" value="1"/>
</dbReference>
<dbReference type="InterPro" id="IPR014758">
    <property type="entry name" value="Met-tRNA_synth"/>
</dbReference>
<dbReference type="STRING" id="441375.B6AHJ9"/>
<evidence type="ECO:0000313" key="10">
    <source>
        <dbReference type="EMBL" id="EEA07694.1"/>
    </source>
</evidence>
<dbReference type="OrthoDB" id="5844513at2759"/>
<keyword evidence="4 7" id="KW-0067">ATP-binding</keyword>
<evidence type="ECO:0000259" key="9">
    <source>
        <dbReference type="Pfam" id="PF19303"/>
    </source>
</evidence>
<evidence type="ECO:0000256" key="1">
    <source>
        <dbReference type="ARBA" id="ARBA00012838"/>
    </source>
</evidence>
<dbReference type="EC" id="6.1.1.10" evidence="1"/>
<dbReference type="InterPro" id="IPR015413">
    <property type="entry name" value="Methionyl/Leucyl_tRNA_Synth"/>
</dbReference>
<dbReference type="VEuPathDB" id="CryptoDB:CMU_006170"/>
<dbReference type="GO" id="GO:0004825">
    <property type="term" value="F:methionine-tRNA ligase activity"/>
    <property type="evidence" value="ECO:0007669"/>
    <property type="project" value="UniProtKB-EC"/>
</dbReference>
<dbReference type="PRINTS" id="PR01041">
    <property type="entry name" value="TRNASYNTHMET"/>
</dbReference>
<evidence type="ECO:0000256" key="5">
    <source>
        <dbReference type="ARBA" id="ARBA00022917"/>
    </source>
</evidence>
<dbReference type="Pfam" id="PF19303">
    <property type="entry name" value="Anticodon_3"/>
    <property type="match status" value="1"/>
</dbReference>
<feature type="domain" description="Methionyl/Leucyl tRNA synthetase" evidence="8">
    <location>
        <begin position="33"/>
        <end position="165"/>
    </location>
</feature>
<protein>
    <recommendedName>
        <fullName evidence="1">methionine--tRNA ligase</fullName>
        <ecNumber evidence="1">6.1.1.10</ecNumber>
    </recommendedName>
</protein>
<dbReference type="InterPro" id="IPR014729">
    <property type="entry name" value="Rossmann-like_a/b/a_fold"/>
</dbReference>
<name>B6AHJ9_CRYMR</name>
<dbReference type="NCBIfam" id="TIGR00398">
    <property type="entry name" value="metG"/>
    <property type="match status" value="1"/>
</dbReference>
<dbReference type="CDD" id="cd00814">
    <property type="entry name" value="MetRS_core"/>
    <property type="match status" value="1"/>
</dbReference>
<dbReference type="EMBL" id="DS989734">
    <property type="protein sequence ID" value="EEA07694.1"/>
    <property type="molecule type" value="Genomic_DNA"/>
</dbReference>
<dbReference type="Proteomes" id="UP000001460">
    <property type="component" value="Unassembled WGS sequence"/>
</dbReference>
<dbReference type="RefSeq" id="XP_002142043.1">
    <property type="nucleotide sequence ID" value="XM_002142007.1"/>
</dbReference>
<gene>
    <name evidence="10" type="ORF">CMU_006170</name>
</gene>
<evidence type="ECO:0000313" key="11">
    <source>
        <dbReference type="Proteomes" id="UP000001460"/>
    </source>
</evidence>
<dbReference type="AlphaFoldDB" id="B6AHJ9"/>
<sequence length="556" mass="63664">MTGESSKFADNSNTNVKEWQDFDYNCGLNKPFYLTTAINYINGVPHIGHAYEIIVSDAIVRIARIFGYNTRFMTGTDEHGLKNATVASNNNMTPKELCDLNVIKFKEMNKKLNISTDRFIRTTDKDHYKACEEIWKRCMDSGDIYLGIYTGWYSIKEETFVTELEAKMTNYLDSITGTPLVKMDEPSYFFRLTKYLPSVHAHILENPNFIQPEILRDNILSRLDNMQNPADLSISRITFSWGVPVPNDPQHVMYVWFDALTNYITGLNWPNEDNELWKTYWSNTIHIVGKDIAWFHCIIWPAMLMSANIPLPKTIFGHGFVTASDGKKMSKSLENVVDPLEQIELVGTDTFRYYICREGKFGYDFKFNTTSIVDYHNGELADSFGNLVSRTTNLAHKFCGGIVPAKLCSSKISKPFCPKGVLERYGYSWNKYRLEECAQISMHTCREVNKFLTDNAPWNKSNDLTDEDRIEIIRIVLESIYYLAHLMAPFTPNACEQISSRLGTPLTIIPLLDTDFNNLKQGTPLTIGNPLFIKISSKSKKLLGNTNSNEEYKKVL</sequence>
<dbReference type="GO" id="GO:0005524">
    <property type="term" value="F:ATP binding"/>
    <property type="evidence" value="ECO:0007669"/>
    <property type="project" value="UniProtKB-KW"/>
</dbReference>
<dbReference type="GeneID" id="6997241"/>
<proteinExistence type="inferred from homology"/>
<dbReference type="Gene3D" id="1.10.730.10">
    <property type="entry name" value="Isoleucyl-tRNA Synthetase, Domain 1"/>
    <property type="match status" value="1"/>
</dbReference>
<dbReference type="SUPFAM" id="SSF52374">
    <property type="entry name" value="Nucleotidylyl transferase"/>
    <property type="match status" value="1"/>
</dbReference>
<feature type="domain" description="Methionyl/Leucyl tRNA synthetase" evidence="8">
    <location>
        <begin position="173"/>
        <end position="391"/>
    </location>
</feature>
<evidence type="ECO:0000259" key="8">
    <source>
        <dbReference type="Pfam" id="PF09334"/>
    </source>
</evidence>
<evidence type="ECO:0000256" key="6">
    <source>
        <dbReference type="ARBA" id="ARBA00023146"/>
    </source>
</evidence>
<keyword evidence="11" id="KW-1185">Reference proteome</keyword>
<dbReference type="PANTHER" id="PTHR43326">
    <property type="entry name" value="METHIONYL-TRNA SYNTHETASE"/>
    <property type="match status" value="1"/>
</dbReference>